<dbReference type="InterPro" id="IPR027417">
    <property type="entry name" value="P-loop_NTPase"/>
</dbReference>
<accession>A0A3S0W711</accession>
<dbReference type="Proteomes" id="UP000287023">
    <property type="component" value="Unassembled WGS sequence"/>
</dbReference>
<dbReference type="AlphaFoldDB" id="A0A3S0W711"/>
<evidence type="ECO:0000313" key="1">
    <source>
        <dbReference type="EMBL" id="RUR29985.1"/>
    </source>
</evidence>
<dbReference type="EMBL" id="RZHF01000020">
    <property type="protein sequence ID" value="RUR29985.1"/>
    <property type="molecule type" value="Genomic_DNA"/>
</dbReference>
<protein>
    <recommendedName>
        <fullName evidence="3">Sulfotransferase family protein</fullName>
    </recommendedName>
</protein>
<reference evidence="1 2" key="1">
    <citation type="submission" date="2018-12" db="EMBL/GenBank/DDBJ databases">
        <title>three novel Halomonas strain isolated from plants.</title>
        <authorList>
            <person name="Sun C."/>
        </authorList>
    </citation>
    <scope>NUCLEOTIDE SEQUENCE [LARGE SCALE GENOMIC DNA]</scope>
    <source>
        <strain evidence="1 2">JCM 18142</strain>
    </source>
</reference>
<dbReference type="SUPFAM" id="SSF52540">
    <property type="entry name" value="P-loop containing nucleoside triphosphate hydrolases"/>
    <property type="match status" value="1"/>
</dbReference>
<comment type="caution">
    <text evidence="1">The sequence shown here is derived from an EMBL/GenBank/DDBJ whole genome shotgun (WGS) entry which is preliminary data.</text>
</comment>
<gene>
    <name evidence="1" type="ORF">ELY38_14155</name>
</gene>
<evidence type="ECO:0008006" key="3">
    <source>
        <dbReference type="Google" id="ProtNLM"/>
    </source>
</evidence>
<evidence type="ECO:0000313" key="2">
    <source>
        <dbReference type="Proteomes" id="UP000287023"/>
    </source>
</evidence>
<proteinExistence type="predicted"/>
<keyword evidence="2" id="KW-1185">Reference proteome</keyword>
<dbReference type="OrthoDB" id="3760425at2"/>
<sequence>MIKKKFSQFLVSRTLADCYDVVLHIGAPKTGSSAIQRFCSLNKKSLESLGFYYPDHPLDKNGVSGGHTQVAGALINGNVKVANSRLLEWLEVAKSKNLTLILSAEAFYGLHKQMAQSCRGLKVKVVGFLRHPLDYMLGNHNQGIKRHMMTKRLNQAIPEMLSQPTPHLVGKPFCNWADEFGDENCIFLPYRAPGHGAPIELSFLKALGVSEKAAKRMVGEVSVTNRSYVKSALEVKRLLNTVLPELPESYAHQVDWCLQGYSDKALNETPYQISDIPAVLLKELSSHLLQQMEEVKARFPELKEATTFSAEDKHQSSDDINLINPLQALRNEIPDIYFEVKNQALQLRGKGKKDYAFLKLLELLNIDFVEPAPTETLLPESALKILASSKAQAADYLRETALILERAGCIKEALEVIELAQQKRPNGEGIKQIKLRLKKIAEKNIL</sequence>
<dbReference type="RefSeq" id="WP_127062904.1">
    <property type="nucleotide sequence ID" value="NZ_RZHF01000020.1"/>
</dbReference>
<organism evidence="1 2">
    <name type="scientific">Vreelandella nanhaiensis</name>
    <dbReference type="NCBI Taxonomy" id="1258546"/>
    <lineage>
        <taxon>Bacteria</taxon>
        <taxon>Pseudomonadati</taxon>
        <taxon>Pseudomonadota</taxon>
        <taxon>Gammaproteobacteria</taxon>
        <taxon>Oceanospirillales</taxon>
        <taxon>Halomonadaceae</taxon>
        <taxon>Vreelandella</taxon>
    </lineage>
</organism>
<name>A0A3S0W711_9GAMM</name>